<evidence type="ECO:0000313" key="1">
    <source>
        <dbReference type="EMBL" id="JAD46677.1"/>
    </source>
</evidence>
<proteinExistence type="predicted"/>
<dbReference type="AlphaFoldDB" id="A0A0A9AHX2"/>
<reference evidence="1" key="1">
    <citation type="submission" date="2014-09" db="EMBL/GenBank/DDBJ databases">
        <authorList>
            <person name="Magalhaes I.L.F."/>
            <person name="Oliveira U."/>
            <person name="Santos F.R."/>
            <person name="Vidigal T.H.D.A."/>
            <person name="Brescovit A.D."/>
            <person name="Santos A.J."/>
        </authorList>
    </citation>
    <scope>NUCLEOTIDE SEQUENCE</scope>
    <source>
        <tissue evidence="1">Shoot tissue taken approximately 20 cm above the soil surface</tissue>
    </source>
</reference>
<name>A0A0A9AHX2_ARUDO</name>
<dbReference type="EMBL" id="GBRH01251218">
    <property type="protein sequence ID" value="JAD46677.1"/>
    <property type="molecule type" value="Transcribed_RNA"/>
</dbReference>
<accession>A0A0A9AHX2</accession>
<sequence length="18" mass="2089">MLLMCSFHCLLLPQVPSR</sequence>
<organism evidence="1">
    <name type="scientific">Arundo donax</name>
    <name type="common">Giant reed</name>
    <name type="synonym">Donax arundinaceus</name>
    <dbReference type="NCBI Taxonomy" id="35708"/>
    <lineage>
        <taxon>Eukaryota</taxon>
        <taxon>Viridiplantae</taxon>
        <taxon>Streptophyta</taxon>
        <taxon>Embryophyta</taxon>
        <taxon>Tracheophyta</taxon>
        <taxon>Spermatophyta</taxon>
        <taxon>Magnoliopsida</taxon>
        <taxon>Liliopsida</taxon>
        <taxon>Poales</taxon>
        <taxon>Poaceae</taxon>
        <taxon>PACMAD clade</taxon>
        <taxon>Arundinoideae</taxon>
        <taxon>Arundineae</taxon>
        <taxon>Arundo</taxon>
    </lineage>
</organism>
<reference evidence="1" key="2">
    <citation type="journal article" date="2015" name="Data Brief">
        <title>Shoot transcriptome of the giant reed, Arundo donax.</title>
        <authorList>
            <person name="Barrero R.A."/>
            <person name="Guerrero F.D."/>
            <person name="Moolhuijzen P."/>
            <person name="Goolsby J.A."/>
            <person name="Tidwell J."/>
            <person name="Bellgard S.E."/>
            <person name="Bellgard M.I."/>
        </authorList>
    </citation>
    <scope>NUCLEOTIDE SEQUENCE</scope>
    <source>
        <tissue evidence="1">Shoot tissue taken approximately 20 cm above the soil surface</tissue>
    </source>
</reference>
<protein>
    <submittedName>
        <fullName evidence="1">Uncharacterized protein</fullName>
    </submittedName>
</protein>